<feature type="signal peptide" evidence="1">
    <location>
        <begin position="1"/>
        <end position="20"/>
    </location>
</feature>
<reference evidence="2" key="1">
    <citation type="journal article" date="2020" name="Stud. Mycol.">
        <title>101 Dothideomycetes genomes: a test case for predicting lifestyles and emergence of pathogens.</title>
        <authorList>
            <person name="Haridas S."/>
            <person name="Albert R."/>
            <person name="Binder M."/>
            <person name="Bloem J."/>
            <person name="Labutti K."/>
            <person name="Salamov A."/>
            <person name="Andreopoulos B."/>
            <person name="Baker S."/>
            <person name="Barry K."/>
            <person name="Bills G."/>
            <person name="Bluhm B."/>
            <person name="Cannon C."/>
            <person name="Castanera R."/>
            <person name="Culley D."/>
            <person name="Daum C."/>
            <person name="Ezra D."/>
            <person name="Gonzalez J."/>
            <person name="Henrissat B."/>
            <person name="Kuo A."/>
            <person name="Liang C."/>
            <person name="Lipzen A."/>
            <person name="Lutzoni F."/>
            <person name="Magnuson J."/>
            <person name="Mondo S."/>
            <person name="Nolan M."/>
            <person name="Ohm R."/>
            <person name="Pangilinan J."/>
            <person name="Park H.-J."/>
            <person name="Ramirez L."/>
            <person name="Alfaro M."/>
            <person name="Sun H."/>
            <person name="Tritt A."/>
            <person name="Yoshinaga Y."/>
            <person name="Zwiers L.-H."/>
            <person name="Turgeon B."/>
            <person name="Goodwin S."/>
            <person name="Spatafora J."/>
            <person name="Crous P."/>
            <person name="Grigoriev I."/>
        </authorList>
    </citation>
    <scope>NUCLEOTIDE SEQUENCE</scope>
    <source>
        <strain evidence="2">CBS 122368</strain>
    </source>
</reference>
<dbReference type="AlphaFoldDB" id="A0A6A6HT75"/>
<keyword evidence="3" id="KW-1185">Reference proteome</keyword>
<dbReference type="OrthoDB" id="3794517at2759"/>
<organism evidence="2 3">
    <name type="scientific">Trematosphaeria pertusa</name>
    <dbReference type="NCBI Taxonomy" id="390896"/>
    <lineage>
        <taxon>Eukaryota</taxon>
        <taxon>Fungi</taxon>
        <taxon>Dikarya</taxon>
        <taxon>Ascomycota</taxon>
        <taxon>Pezizomycotina</taxon>
        <taxon>Dothideomycetes</taxon>
        <taxon>Pleosporomycetidae</taxon>
        <taxon>Pleosporales</taxon>
        <taxon>Massarineae</taxon>
        <taxon>Trematosphaeriaceae</taxon>
        <taxon>Trematosphaeria</taxon>
    </lineage>
</organism>
<feature type="chain" id="PRO_5025356693" description="Extracellular membrane protein CFEM domain-containing protein" evidence="1">
    <location>
        <begin position="21"/>
        <end position="118"/>
    </location>
</feature>
<evidence type="ECO:0008006" key="4">
    <source>
        <dbReference type="Google" id="ProtNLM"/>
    </source>
</evidence>
<proteinExistence type="predicted"/>
<dbReference type="GeneID" id="54583808"/>
<name>A0A6A6HT75_9PLEO</name>
<evidence type="ECO:0000313" key="3">
    <source>
        <dbReference type="Proteomes" id="UP000800094"/>
    </source>
</evidence>
<evidence type="ECO:0000256" key="1">
    <source>
        <dbReference type="SAM" id="SignalP"/>
    </source>
</evidence>
<protein>
    <recommendedName>
        <fullName evidence="4">Extracellular membrane protein CFEM domain-containing protein</fullName>
    </recommendedName>
</protein>
<gene>
    <name evidence="2" type="ORF">BU26DRAFT_525307</name>
</gene>
<keyword evidence="1" id="KW-0732">Signal</keyword>
<accession>A0A6A6HT75</accession>
<dbReference type="EMBL" id="ML987213">
    <property type="protein sequence ID" value="KAF2241099.1"/>
    <property type="molecule type" value="Genomic_DNA"/>
</dbReference>
<sequence>MAPSLVQPLLLLIFTAFTIAIGPTSIFINQVPEYSLLSQCAETEVSTIVRDMAYGCGDDSRTTSFACFCYDSSAKFSGMIGRHVQTACTTDGTQNTSVVEVFSSYCQLGQVAANPPGW</sequence>
<dbReference type="RefSeq" id="XP_033676103.1">
    <property type="nucleotide sequence ID" value="XM_033830478.1"/>
</dbReference>
<evidence type="ECO:0000313" key="2">
    <source>
        <dbReference type="EMBL" id="KAF2241099.1"/>
    </source>
</evidence>
<dbReference type="Proteomes" id="UP000800094">
    <property type="component" value="Unassembled WGS sequence"/>
</dbReference>